<dbReference type="Gene3D" id="3.40.50.12160">
    <property type="entry name" value="Methylthiotransferase, N-terminal domain"/>
    <property type="match status" value="1"/>
</dbReference>
<dbReference type="GO" id="GO:0046872">
    <property type="term" value="F:metal ion binding"/>
    <property type="evidence" value="ECO:0007669"/>
    <property type="project" value="UniProtKB-KW"/>
</dbReference>
<evidence type="ECO:0000256" key="4">
    <source>
        <dbReference type="ARBA" id="ARBA00022691"/>
    </source>
</evidence>
<dbReference type="PROSITE" id="PS51918">
    <property type="entry name" value="RADICAL_SAM"/>
    <property type="match status" value="1"/>
</dbReference>
<name>A0A7C4CCZ8_UNCW3</name>
<dbReference type="Gene3D" id="2.40.50.140">
    <property type="entry name" value="Nucleic acid-binding proteins"/>
    <property type="match status" value="1"/>
</dbReference>
<dbReference type="SFLD" id="SFLDS00029">
    <property type="entry name" value="Radical_SAM"/>
    <property type="match status" value="1"/>
</dbReference>
<dbReference type="SFLD" id="SFLDF00274">
    <property type="entry name" value="ribosomal_protein_S12_methylth"/>
    <property type="match status" value="1"/>
</dbReference>
<dbReference type="GO" id="GO:0035599">
    <property type="term" value="F:aspartic acid methylthiotransferase activity"/>
    <property type="evidence" value="ECO:0007669"/>
    <property type="project" value="TreeGrafter"/>
</dbReference>
<keyword evidence="1 8" id="KW-0004">4Fe-4S</keyword>
<dbReference type="InterPro" id="IPR038135">
    <property type="entry name" value="Methylthiotransferase_N_sf"/>
</dbReference>
<dbReference type="InterPro" id="IPR007197">
    <property type="entry name" value="rSAM"/>
</dbReference>
<dbReference type="PANTHER" id="PTHR43837">
    <property type="entry name" value="RIBOSOMAL PROTEIN S12 METHYLTHIOTRANSFERASE RIMO"/>
    <property type="match status" value="1"/>
</dbReference>
<dbReference type="InterPro" id="IPR058240">
    <property type="entry name" value="rSAM_sf"/>
</dbReference>
<comment type="function">
    <text evidence="8">Catalyzes the methylthiolation of an aspartic acid residue of ribosomal protein uS12.</text>
</comment>
<dbReference type="InterPro" id="IPR005840">
    <property type="entry name" value="Ribosomal_uS12_MeSTrfase_RimO"/>
</dbReference>
<keyword evidence="6 8" id="KW-0408">Iron</keyword>
<dbReference type="GO" id="GO:0005829">
    <property type="term" value="C:cytosol"/>
    <property type="evidence" value="ECO:0007669"/>
    <property type="project" value="TreeGrafter"/>
</dbReference>
<dbReference type="InterPro" id="IPR006638">
    <property type="entry name" value="Elp3/MiaA/NifB-like_rSAM"/>
</dbReference>
<dbReference type="InterPro" id="IPR005839">
    <property type="entry name" value="Methylthiotransferase"/>
</dbReference>
<dbReference type="GO" id="GO:0005840">
    <property type="term" value="C:ribosome"/>
    <property type="evidence" value="ECO:0007669"/>
    <property type="project" value="UniProtKB-KW"/>
</dbReference>
<evidence type="ECO:0000256" key="2">
    <source>
        <dbReference type="ARBA" id="ARBA00022490"/>
    </source>
</evidence>
<dbReference type="HAMAP" id="MF_01865">
    <property type="entry name" value="MTTase_RimO"/>
    <property type="match status" value="1"/>
</dbReference>
<organism evidence="11">
    <name type="scientific">candidate division WOR-3 bacterium</name>
    <dbReference type="NCBI Taxonomy" id="2052148"/>
    <lineage>
        <taxon>Bacteria</taxon>
        <taxon>Bacteria division WOR-3</taxon>
    </lineage>
</organism>
<comment type="caution">
    <text evidence="11">The sequence shown here is derived from an EMBL/GenBank/DDBJ whole genome shotgun (WGS) entry which is preliminary data.</text>
</comment>
<evidence type="ECO:0000256" key="7">
    <source>
        <dbReference type="ARBA" id="ARBA00023014"/>
    </source>
</evidence>
<dbReference type="SFLD" id="SFLDG01061">
    <property type="entry name" value="methylthiotransferase"/>
    <property type="match status" value="1"/>
</dbReference>
<comment type="catalytic activity">
    <reaction evidence="8">
        <text>L-aspartate(89)-[ribosomal protein uS12]-hydrogen + (sulfur carrier)-SH + AH2 + 2 S-adenosyl-L-methionine = 3-methylsulfanyl-L-aspartate(89)-[ribosomal protein uS12]-hydrogen + (sulfur carrier)-H + 5'-deoxyadenosine + L-methionine + A + S-adenosyl-L-homocysteine + 2 H(+)</text>
        <dbReference type="Rhea" id="RHEA:37087"/>
        <dbReference type="Rhea" id="RHEA-COMP:10460"/>
        <dbReference type="Rhea" id="RHEA-COMP:10461"/>
        <dbReference type="Rhea" id="RHEA-COMP:14737"/>
        <dbReference type="Rhea" id="RHEA-COMP:14739"/>
        <dbReference type="ChEBI" id="CHEBI:13193"/>
        <dbReference type="ChEBI" id="CHEBI:15378"/>
        <dbReference type="ChEBI" id="CHEBI:17319"/>
        <dbReference type="ChEBI" id="CHEBI:17499"/>
        <dbReference type="ChEBI" id="CHEBI:29917"/>
        <dbReference type="ChEBI" id="CHEBI:29961"/>
        <dbReference type="ChEBI" id="CHEBI:57844"/>
        <dbReference type="ChEBI" id="CHEBI:57856"/>
        <dbReference type="ChEBI" id="CHEBI:59789"/>
        <dbReference type="ChEBI" id="CHEBI:64428"/>
        <dbReference type="ChEBI" id="CHEBI:73599"/>
        <dbReference type="EC" id="2.8.4.4"/>
    </reaction>
</comment>
<keyword evidence="2 8" id="KW-0963">Cytoplasm</keyword>
<dbReference type="AlphaFoldDB" id="A0A7C4CCZ8"/>
<dbReference type="SFLD" id="SFLDG01082">
    <property type="entry name" value="B12-binding_domain_containing"/>
    <property type="match status" value="1"/>
</dbReference>
<feature type="domain" description="Radical SAM core" evidence="10">
    <location>
        <begin position="152"/>
        <end position="381"/>
    </location>
</feature>
<dbReference type="PROSITE" id="PS01278">
    <property type="entry name" value="MTTASE_RADICAL"/>
    <property type="match status" value="1"/>
</dbReference>
<sequence>MRVQTHCPSQTPGSPNPRLRCSVLLLGCPKNRVDAEHILGTTARAGLLPCADPTQADIIVVTTCAFLESARRESEAAIRRALALKRRDPGRRVVVFGCHVQHSGPALARRFPLVDLWIGRDRLLELPRLLAAPDSKPGPCRLPDSHTPRLLSTPGHYAYLRIADGCDNRCAYCLIPSIRGPLHSRPIPDLVNEARTLADTGVRELILIAQDTTAYGNDRRDKTTLARLLDRLGRIPGIEWIRLMYAHPAHLGEDVIDQLASNPKLCRYLDLPIQHISDRILAAMNRRCTRADIELCLEQLRAIPGMHIRTTVMTGFPGETAAEFRELLDFIRSARFDRLSGFAFSSEPGTAAATLPNPVPAQVRAARLARIMREQARISRANLRRLVGCELEAIVDYPGTGRTRWDAPEIDGIVRLQGRAAPPGSIVRCRVIASSTHDLQARVL</sequence>
<gene>
    <name evidence="8 11" type="primary">rimO</name>
    <name evidence="11" type="ORF">ENS41_02200</name>
</gene>
<evidence type="ECO:0000259" key="10">
    <source>
        <dbReference type="PROSITE" id="PS51918"/>
    </source>
</evidence>
<dbReference type="GO" id="GO:0051539">
    <property type="term" value="F:4 iron, 4 sulfur cluster binding"/>
    <property type="evidence" value="ECO:0007669"/>
    <property type="project" value="UniProtKB-UniRule"/>
</dbReference>
<dbReference type="GO" id="GO:0006400">
    <property type="term" value="P:tRNA modification"/>
    <property type="evidence" value="ECO:0007669"/>
    <property type="project" value="InterPro"/>
</dbReference>
<dbReference type="EMBL" id="DSUT01000041">
    <property type="protein sequence ID" value="HGK27749.1"/>
    <property type="molecule type" value="Genomic_DNA"/>
</dbReference>
<dbReference type="PANTHER" id="PTHR43837:SF1">
    <property type="entry name" value="RIBOSOMAL PROTEIN US12 METHYLTHIOTRANSFERASE RIMO"/>
    <property type="match status" value="1"/>
</dbReference>
<dbReference type="InterPro" id="IPR013848">
    <property type="entry name" value="Methylthiotransferase_N"/>
</dbReference>
<protein>
    <recommendedName>
        <fullName evidence="8">Ribosomal protein uS12 methylthiotransferase RimO</fullName>
        <shortName evidence="8">uS12 MTTase</shortName>
        <shortName evidence="8">uS12 methylthiotransferase</shortName>
        <ecNumber evidence="8">2.8.4.4</ecNumber>
    </recommendedName>
    <alternativeName>
        <fullName evidence="8">Ribosomal protein uS12 (aspartate-C(3))-methylthiotransferase</fullName>
    </alternativeName>
    <alternativeName>
        <fullName evidence="8">Ribosome maturation factor RimO</fullName>
    </alternativeName>
</protein>
<keyword evidence="7 8" id="KW-0411">Iron-sulfur</keyword>
<dbReference type="GO" id="GO:0103039">
    <property type="term" value="F:protein methylthiotransferase activity"/>
    <property type="evidence" value="ECO:0007669"/>
    <property type="project" value="UniProtKB-EC"/>
</dbReference>
<evidence type="ECO:0000256" key="1">
    <source>
        <dbReference type="ARBA" id="ARBA00022485"/>
    </source>
</evidence>
<dbReference type="PROSITE" id="PS51449">
    <property type="entry name" value="MTTASE_N"/>
    <property type="match status" value="1"/>
</dbReference>
<feature type="binding site" evidence="8">
    <location>
        <position position="64"/>
    </location>
    <ligand>
        <name>[4Fe-4S] cluster</name>
        <dbReference type="ChEBI" id="CHEBI:49883"/>
        <label>1</label>
    </ligand>
</feature>
<feature type="binding site" evidence="8">
    <location>
        <position position="170"/>
    </location>
    <ligand>
        <name>[4Fe-4S] cluster</name>
        <dbReference type="ChEBI" id="CHEBI:49883"/>
        <label>2</label>
        <note>4Fe-4S-S-AdoMet</note>
    </ligand>
</feature>
<reference evidence="11" key="1">
    <citation type="journal article" date="2020" name="mSystems">
        <title>Genome- and Community-Level Interaction Insights into Carbon Utilization and Element Cycling Functions of Hydrothermarchaeota in Hydrothermal Sediment.</title>
        <authorList>
            <person name="Zhou Z."/>
            <person name="Liu Y."/>
            <person name="Xu W."/>
            <person name="Pan J."/>
            <person name="Luo Z.H."/>
            <person name="Li M."/>
        </authorList>
    </citation>
    <scope>NUCLEOTIDE SEQUENCE [LARGE SCALE GENOMIC DNA]</scope>
    <source>
        <strain evidence="11">SpSt-488</strain>
    </source>
</reference>
<proteinExistence type="inferred from homology"/>
<feature type="binding site" evidence="8">
    <location>
        <position position="28"/>
    </location>
    <ligand>
        <name>[4Fe-4S] cluster</name>
        <dbReference type="ChEBI" id="CHEBI:49883"/>
        <label>1</label>
    </ligand>
</feature>
<feature type="binding site" evidence="8">
    <location>
        <position position="173"/>
    </location>
    <ligand>
        <name>[4Fe-4S] cluster</name>
        <dbReference type="ChEBI" id="CHEBI:49883"/>
        <label>2</label>
        <note>4Fe-4S-S-AdoMet</note>
    </ligand>
</feature>
<keyword evidence="11" id="KW-0689">Ribosomal protein</keyword>
<dbReference type="Pfam" id="PF18693">
    <property type="entry name" value="TRAM_2"/>
    <property type="match status" value="1"/>
</dbReference>
<dbReference type="InterPro" id="IPR002792">
    <property type="entry name" value="TRAM_dom"/>
</dbReference>
<dbReference type="SMART" id="SM00729">
    <property type="entry name" value="Elp3"/>
    <property type="match status" value="1"/>
</dbReference>
<dbReference type="InterPro" id="IPR012340">
    <property type="entry name" value="NA-bd_OB-fold"/>
</dbReference>
<dbReference type="NCBIfam" id="TIGR01125">
    <property type="entry name" value="30S ribosomal protein S12 methylthiotransferase RimO"/>
    <property type="match status" value="1"/>
</dbReference>
<dbReference type="SUPFAM" id="SSF102114">
    <property type="entry name" value="Radical SAM enzymes"/>
    <property type="match status" value="1"/>
</dbReference>
<dbReference type="InterPro" id="IPR023404">
    <property type="entry name" value="rSAM_horseshoe"/>
</dbReference>
<dbReference type="Gene3D" id="3.80.30.20">
    <property type="entry name" value="tm_1862 like domain"/>
    <property type="match status" value="1"/>
</dbReference>
<dbReference type="NCBIfam" id="TIGR00089">
    <property type="entry name" value="MiaB/RimO family radical SAM methylthiotransferase"/>
    <property type="match status" value="1"/>
</dbReference>
<keyword evidence="11" id="KW-0687">Ribonucleoprotein</keyword>
<keyword evidence="5 8" id="KW-0479">Metal-binding</keyword>
<evidence type="ECO:0000256" key="5">
    <source>
        <dbReference type="ARBA" id="ARBA00022723"/>
    </source>
</evidence>
<evidence type="ECO:0000259" key="9">
    <source>
        <dbReference type="PROSITE" id="PS51449"/>
    </source>
</evidence>
<evidence type="ECO:0000256" key="6">
    <source>
        <dbReference type="ARBA" id="ARBA00023004"/>
    </source>
</evidence>
<dbReference type="Pfam" id="PF04055">
    <property type="entry name" value="Radical_SAM"/>
    <property type="match status" value="1"/>
</dbReference>
<feature type="binding site" evidence="8">
    <location>
        <position position="166"/>
    </location>
    <ligand>
        <name>[4Fe-4S] cluster</name>
        <dbReference type="ChEBI" id="CHEBI:49883"/>
        <label>2</label>
        <note>4Fe-4S-S-AdoMet</note>
    </ligand>
</feature>
<evidence type="ECO:0000256" key="3">
    <source>
        <dbReference type="ARBA" id="ARBA00022679"/>
    </source>
</evidence>
<dbReference type="CDD" id="cd01335">
    <property type="entry name" value="Radical_SAM"/>
    <property type="match status" value="1"/>
</dbReference>
<comment type="cofactor">
    <cofactor evidence="8">
        <name>[4Fe-4S] cluster</name>
        <dbReference type="ChEBI" id="CHEBI:49883"/>
    </cofactor>
    <text evidence="8">Binds 2 [4Fe-4S] clusters. One cluster is coordinated with 3 cysteines and an exchangeable S-adenosyl-L-methionine.</text>
</comment>
<dbReference type="EC" id="2.8.4.4" evidence="8"/>
<comment type="subcellular location">
    <subcellularLocation>
        <location evidence="8">Cytoplasm</location>
    </subcellularLocation>
</comment>
<evidence type="ECO:0000313" key="11">
    <source>
        <dbReference type="EMBL" id="HGK27749.1"/>
    </source>
</evidence>
<evidence type="ECO:0000256" key="8">
    <source>
        <dbReference type="HAMAP-Rule" id="MF_01865"/>
    </source>
</evidence>
<dbReference type="Pfam" id="PF00919">
    <property type="entry name" value="UPF0004"/>
    <property type="match status" value="1"/>
</dbReference>
<feature type="domain" description="MTTase N-terminal" evidence="9">
    <location>
        <begin position="19"/>
        <end position="135"/>
    </location>
</feature>
<comment type="similarity">
    <text evidence="8">Belongs to the methylthiotransferase family. RimO subfamily.</text>
</comment>
<dbReference type="FunFam" id="3.80.30.20:FF:000001">
    <property type="entry name" value="tRNA-2-methylthio-N(6)-dimethylallyladenosine synthase 2"/>
    <property type="match status" value="1"/>
</dbReference>
<feature type="binding site" evidence="8">
    <location>
        <position position="98"/>
    </location>
    <ligand>
        <name>[4Fe-4S] cluster</name>
        <dbReference type="ChEBI" id="CHEBI:49883"/>
        <label>1</label>
    </ligand>
</feature>
<keyword evidence="4 8" id="KW-0949">S-adenosyl-L-methionine</keyword>
<keyword evidence="3 8" id="KW-0808">Transferase</keyword>
<accession>A0A7C4CCZ8</accession>
<dbReference type="InterPro" id="IPR020612">
    <property type="entry name" value="Methylthiotransferase_CS"/>
</dbReference>